<sequence length="1003" mass="104234">MDFLPTFTGLRGQEGADRSNMQVLAHGNQRGHGATDNSNPQDGVTVLPEPGFVVKTVDDAGHKVFINLCGSSKIPAPGGWQHGQVPLSVKEALAAAAADAGGAHGDDMGNDLEALRFPLAFGPARVEADRQGEACMVFDCLLNADVVAQAALLRPLKLFLVELALGWAEAKGGTKLDRRYRLPRMRYKGAAPVPQTVRLERPPLVTELADAPAAEPAFPLITRRRADKVHAHPAAAASFASTSLRRMASFGVLAVLACLAAAISVHATDIGLVPGLPVSGNIYVQHVTSSLTSGAGGTVPGGGSRRLLDFTSRSLLQAANASTAAGEAALTAAAFNSVLAGPSGRKLLQTPNGLQITYAAVVSHSGRATVLLEFPGTAGNVAILTAATTQQPAGAISPPATFFNAEVAMGSTVAVSKTGFLAVSGGIVRVRLTFDLAGINTLPPLQFSWQYASNLPAPQPAFFFLNADTVFVDVDKAGLPTLKGLIDTLQEFVTSTRMAEFVDLTSDTDTPSKPAAAAACDGAGAAPSIGSPAASSPLVLRPLYASDSEHDQKARSVKASPDGSDRFCNHAASPSSAGCAADAPAELEAGPDPEAGGSPASGSGAAAGSEPGLGLDSGRQADGAASGGEGAPRKRARARAPAASAEQRVAERERQKAEKKAERERVRHENAERKAREKEEEKARKAREREQRKRDSGRGALEEITPIISQLNHASMLAAAAALHAEGITFAPDAAGGAALTHLPGRRVVAWQRRRPRLDGAGDEPPEDVPYVLVHLMGEDFVEEVERDQLRSLVAACGAAHPGYTLGLLIEGLDAHLRRQEAADYRARGPGSGGFCRAPIDAASAGLSVSWPGVRHALVPDGAAAAEHVLGLTKALAVQPYKVQDAFLAQFGSGKASGAEARDTLLRAPLPAEQKSWYAALCCLPELGPKQAHAVVGAWPSLGALLAAYQDPARSQREKEGLVAGLMRTGASMRIGPVASRKLFAFLTATDPLQEMGDFENLT</sequence>
<dbReference type="GO" id="GO:0046872">
    <property type="term" value="F:metal ion binding"/>
    <property type="evidence" value="ECO:0007669"/>
    <property type="project" value="UniProtKB-KW"/>
</dbReference>
<dbReference type="GO" id="GO:0016787">
    <property type="term" value="F:hydrolase activity"/>
    <property type="evidence" value="ECO:0007669"/>
    <property type="project" value="UniProtKB-KW"/>
</dbReference>
<keyword evidence="4" id="KW-0479">Metal-binding</keyword>
<dbReference type="GO" id="GO:0004519">
    <property type="term" value="F:endonuclease activity"/>
    <property type="evidence" value="ECO:0007669"/>
    <property type="project" value="UniProtKB-KW"/>
</dbReference>
<dbReference type="PANTHER" id="PTHR21077:SF5">
    <property type="entry name" value="CROSSOVER JUNCTION ENDONUCLEASE MMS4"/>
    <property type="match status" value="1"/>
</dbReference>
<dbReference type="Gene3D" id="1.10.150.670">
    <property type="entry name" value="Crossover junction endonuclease EME1, DNA-binding domain"/>
    <property type="match status" value="1"/>
</dbReference>
<keyword evidence="6" id="KW-0227">DNA damage</keyword>
<gene>
    <name evidence="15" type="ORF">WJX81_006839</name>
</gene>
<keyword evidence="16" id="KW-1185">Reference proteome</keyword>
<accession>A0AAW1R4S6</accession>
<evidence type="ECO:0000256" key="5">
    <source>
        <dbReference type="ARBA" id="ARBA00022759"/>
    </source>
</evidence>
<keyword evidence="7" id="KW-0378">Hydrolase</keyword>
<dbReference type="EMBL" id="JALJOU010000051">
    <property type="protein sequence ID" value="KAK9828426.1"/>
    <property type="molecule type" value="Genomic_DNA"/>
</dbReference>
<evidence type="ECO:0000256" key="13">
    <source>
        <dbReference type="SAM" id="MobiDB-lite"/>
    </source>
</evidence>
<evidence type="ECO:0000313" key="16">
    <source>
        <dbReference type="Proteomes" id="UP001445335"/>
    </source>
</evidence>
<evidence type="ECO:0000256" key="12">
    <source>
        <dbReference type="ARBA" id="ARBA00023254"/>
    </source>
</evidence>
<name>A0AAW1R4S6_9CHLO</name>
<evidence type="ECO:0000256" key="6">
    <source>
        <dbReference type="ARBA" id="ARBA00022763"/>
    </source>
</evidence>
<feature type="domain" description="PIH1 N-terminal" evidence="14">
    <location>
        <begin position="39"/>
        <end position="203"/>
    </location>
</feature>
<keyword evidence="10" id="KW-0234">DNA repair</keyword>
<evidence type="ECO:0000256" key="2">
    <source>
        <dbReference type="ARBA" id="ARBA00004123"/>
    </source>
</evidence>
<dbReference type="InterPro" id="IPR012981">
    <property type="entry name" value="PIH1_N"/>
</dbReference>
<dbReference type="GO" id="GO:0006310">
    <property type="term" value="P:DNA recombination"/>
    <property type="evidence" value="ECO:0007669"/>
    <property type="project" value="UniProtKB-KW"/>
</dbReference>
<dbReference type="PANTHER" id="PTHR21077">
    <property type="entry name" value="EME1 PROTEIN"/>
    <property type="match status" value="1"/>
</dbReference>
<dbReference type="InterPro" id="IPR033310">
    <property type="entry name" value="Mms4/EME1/EME2"/>
</dbReference>
<comment type="caution">
    <text evidence="15">The sequence shown here is derived from an EMBL/GenBank/DDBJ whole genome shotgun (WGS) entry which is preliminary data.</text>
</comment>
<evidence type="ECO:0000256" key="3">
    <source>
        <dbReference type="ARBA" id="ARBA00022722"/>
    </source>
</evidence>
<keyword evidence="3" id="KW-0540">Nuclease</keyword>
<dbReference type="Pfam" id="PF08190">
    <property type="entry name" value="PIH1"/>
    <property type="match status" value="1"/>
</dbReference>
<keyword evidence="12" id="KW-0469">Meiosis</keyword>
<dbReference type="InterPro" id="IPR042530">
    <property type="entry name" value="EME1/EME2_C"/>
</dbReference>
<keyword evidence="5" id="KW-0255">Endonuclease</keyword>
<evidence type="ECO:0000259" key="14">
    <source>
        <dbReference type="Pfam" id="PF08190"/>
    </source>
</evidence>
<dbReference type="GO" id="GO:0048476">
    <property type="term" value="C:Holliday junction resolvase complex"/>
    <property type="evidence" value="ECO:0007669"/>
    <property type="project" value="InterPro"/>
</dbReference>
<dbReference type="GO" id="GO:0051321">
    <property type="term" value="P:meiotic cell cycle"/>
    <property type="evidence" value="ECO:0007669"/>
    <property type="project" value="UniProtKB-KW"/>
</dbReference>
<evidence type="ECO:0000256" key="8">
    <source>
        <dbReference type="ARBA" id="ARBA00022842"/>
    </source>
</evidence>
<dbReference type="GO" id="GO:0006281">
    <property type="term" value="P:DNA repair"/>
    <property type="evidence" value="ECO:0007669"/>
    <property type="project" value="UniProtKB-KW"/>
</dbReference>
<dbReference type="Gene3D" id="3.40.50.10130">
    <property type="match status" value="1"/>
</dbReference>
<organism evidence="15 16">
    <name type="scientific">Elliptochloris bilobata</name>
    <dbReference type="NCBI Taxonomy" id="381761"/>
    <lineage>
        <taxon>Eukaryota</taxon>
        <taxon>Viridiplantae</taxon>
        <taxon>Chlorophyta</taxon>
        <taxon>core chlorophytes</taxon>
        <taxon>Trebouxiophyceae</taxon>
        <taxon>Trebouxiophyceae incertae sedis</taxon>
        <taxon>Elliptochloris clade</taxon>
        <taxon>Elliptochloris</taxon>
    </lineage>
</organism>
<feature type="region of interest" description="Disordered" evidence="13">
    <location>
        <begin position="547"/>
        <end position="698"/>
    </location>
</feature>
<keyword evidence="9" id="KW-0233">DNA recombination</keyword>
<evidence type="ECO:0000256" key="9">
    <source>
        <dbReference type="ARBA" id="ARBA00023172"/>
    </source>
</evidence>
<dbReference type="AlphaFoldDB" id="A0AAW1R4S6"/>
<comment type="subcellular location">
    <subcellularLocation>
        <location evidence="2">Nucleus</location>
    </subcellularLocation>
</comment>
<dbReference type="GO" id="GO:0005634">
    <property type="term" value="C:nucleus"/>
    <property type="evidence" value="ECO:0007669"/>
    <property type="project" value="UniProtKB-SubCell"/>
</dbReference>
<dbReference type="Proteomes" id="UP001445335">
    <property type="component" value="Unassembled WGS sequence"/>
</dbReference>
<feature type="compositionally biased region" description="Basic and acidic residues" evidence="13">
    <location>
        <begin position="648"/>
        <end position="698"/>
    </location>
</feature>
<protein>
    <recommendedName>
        <fullName evidence="14">PIH1 N-terminal domain-containing protein</fullName>
    </recommendedName>
</protein>
<evidence type="ECO:0000256" key="11">
    <source>
        <dbReference type="ARBA" id="ARBA00023242"/>
    </source>
</evidence>
<evidence type="ECO:0000256" key="1">
    <source>
        <dbReference type="ARBA" id="ARBA00001946"/>
    </source>
</evidence>
<evidence type="ECO:0000256" key="7">
    <source>
        <dbReference type="ARBA" id="ARBA00022801"/>
    </source>
</evidence>
<proteinExistence type="predicted"/>
<evidence type="ECO:0000256" key="10">
    <source>
        <dbReference type="ARBA" id="ARBA00023204"/>
    </source>
</evidence>
<evidence type="ECO:0000256" key="4">
    <source>
        <dbReference type="ARBA" id="ARBA00022723"/>
    </source>
</evidence>
<comment type="cofactor">
    <cofactor evidence="1">
        <name>Mg(2+)</name>
        <dbReference type="ChEBI" id="CHEBI:18420"/>
    </cofactor>
</comment>
<reference evidence="15 16" key="1">
    <citation type="journal article" date="2024" name="Nat. Commun.">
        <title>Phylogenomics reveals the evolutionary origins of lichenization in chlorophyte algae.</title>
        <authorList>
            <person name="Puginier C."/>
            <person name="Libourel C."/>
            <person name="Otte J."/>
            <person name="Skaloud P."/>
            <person name="Haon M."/>
            <person name="Grisel S."/>
            <person name="Petersen M."/>
            <person name="Berrin J.G."/>
            <person name="Delaux P.M."/>
            <person name="Dal Grande F."/>
            <person name="Keller J."/>
        </authorList>
    </citation>
    <scope>NUCLEOTIDE SEQUENCE [LARGE SCALE GENOMIC DNA]</scope>
    <source>
        <strain evidence="15 16">SAG 245.80</strain>
    </source>
</reference>
<keyword evidence="8" id="KW-0460">Magnesium</keyword>
<keyword evidence="11" id="KW-0539">Nucleus</keyword>
<evidence type="ECO:0000313" key="15">
    <source>
        <dbReference type="EMBL" id="KAK9828426.1"/>
    </source>
</evidence>
<feature type="compositionally biased region" description="Low complexity" evidence="13">
    <location>
        <begin position="588"/>
        <end position="612"/>
    </location>
</feature>
<dbReference type="Pfam" id="PF21292">
    <property type="entry name" value="EME1-MUS81_C"/>
    <property type="match status" value="1"/>
</dbReference>